<organism evidence="2 4">
    <name type="scientific">Corynebacterium imitans</name>
    <dbReference type="NCBI Taxonomy" id="156978"/>
    <lineage>
        <taxon>Bacteria</taxon>
        <taxon>Bacillati</taxon>
        <taxon>Actinomycetota</taxon>
        <taxon>Actinomycetes</taxon>
        <taxon>Mycobacteriales</taxon>
        <taxon>Corynebacteriaceae</taxon>
        <taxon>Corynebacterium</taxon>
    </lineage>
</organism>
<dbReference type="eggNOG" id="COG0456">
    <property type="taxonomic scope" value="Bacteria"/>
</dbReference>
<dbReference type="GO" id="GO:0016747">
    <property type="term" value="F:acyltransferase activity, transferring groups other than amino-acyl groups"/>
    <property type="evidence" value="ECO:0007669"/>
    <property type="project" value="InterPro"/>
</dbReference>
<accession>A0A076NHT2</accession>
<evidence type="ECO:0000313" key="3">
    <source>
        <dbReference type="EMBL" id="SNV60082.1"/>
    </source>
</evidence>
<dbReference type="Gene3D" id="3.40.630.30">
    <property type="match status" value="1"/>
</dbReference>
<evidence type="ECO:0000259" key="1">
    <source>
        <dbReference type="PROSITE" id="PS51186"/>
    </source>
</evidence>
<reference evidence="2 4" key="1">
    <citation type="submission" date="2014-08" db="EMBL/GenBank/DDBJ databases">
        <title>Complete genome sequence of Corynebacterium imitans DSM 44264, isolated from a five-month-old boy with suspected pharyngeal diphtheria.</title>
        <authorList>
            <person name="Mollmann S."/>
            <person name="Albersmeier A."/>
            <person name="Ruckert C."/>
            <person name="Tauch A."/>
        </authorList>
    </citation>
    <scope>NUCLEOTIDE SEQUENCE [LARGE SCALE GENOMIC DNA]</scope>
    <source>
        <strain evidence="2 4">DSM 44264</strain>
    </source>
</reference>
<protein>
    <submittedName>
        <fullName evidence="3">Putative acetyltransferase</fullName>
    </submittedName>
</protein>
<proteinExistence type="predicted"/>
<dbReference type="InterPro" id="IPR016181">
    <property type="entry name" value="Acyl_CoA_acyltransferase"/>
</dbReference>
<evidence type="ECO:0000313" key="5">
    <source>
        <dbReference type="Proteomes" id="UP000215374"/>
    </source>
</evidence>
<evidence type="ECO:0000313" key="4">
    <source>
        <dbReference type="Proteomes" id="UP000028780"/>
    </source>
</evidence>
<dbReference type="SUPFAM" id="SSF55729">
    <property type="entry name" value="Acyl-CoA N-acyltransferases (Nat)"/>
    <property type="match status" value="1"/>
</dbReference>
<dbReference type="Proteomes" id="UP000215374">
    <property type="component" value="Chromosome 1"/>
</dbReference>
<dbReference type="EMBL" id="LT906467">
    <property type="protein sequence ID" value="SNV60082.1"/>
    <property type="molecule type" value="Genomic_DNA"/>
</dbReference>
<dbReference type="OrthoDB" id="4553064at2"/>
<dbReference type="RefSeq" id="WP_038588686.1">
    <property type="nucleotide sequence ID" value="NZ_CP009211.1"/>
</dbReference>
<dbReference type="Pfam" id="PF00583">
    <property type="entry name" value="Acetyltransf_1"/>
    <property type="match status" value="1"/>
</dbReference>
<dbReference type="InterPro" id="IPR000182">
    <property type="entry name" value="GNAT_dom"/>
</dbReference>
<dbReference type="HOGENOM" id="CLU_107134_1_2_11"/>
<evidence type="ECO:0000313" key="2">
    <source>
        <dbReference type="EMBL" id="AIJ32933.1"/>
    </source>
</evidence>
<name>A0A076NHT2_9CORY</name>
<reference evidence="3 5" key="2">
    <citation type="submission" date="2017-06" db="EMBL/GenBank/DDBJ databases">
        <authorList>
            <consortium name="Pathogen Informatics"/>
        </authorList>
    </citation>
    <scope>NUCLEOTIDE SEQUENCE [LARGE SCALE GENOMIC DNA]</scope>
    <source>
        <strain evidence="3 5">NCTC13015</strain>
    </source>
</reference>
<keyword evidence="4" id="KW-1185">Reference proteome</keyword>
<dbReference type="AlphaFoldDB" id="A0A076NHT2"/>
<feature type="domain" description="N-acetyltransferase" evidence="1">
    <location>
        <begin position="20"/>
        <end position="162"/>
    </location>
</feature>
<sequence>MEFHFRRAKEADRTYLQRLNFLTEVFGDETAPMHPQEREGIVAGVHEYIYGWDPDSDGGIIVSDEFHTPAGGIWFRYWASPDEGHANLGPDIPELAIAVEGRYAGHRLGALLLEQAVLLGQEQGAERLALWVDPDNPRARHRYEQFGFDDVKGKANVMALNL</sequence>
<dbReference type="KEGG" id="cii:CIMIT_02560"/>
<dbReference type="EMBL" id="CP009211">
    <property type="protein sequence ID" value="AIJ32933.1"/>
    <property type="molecule type" value="Genomic_DNA"/>
</dbReference>
<dbReference type="Proteomes" id="UP000028780">
    <property type="component" value="Chromosome"/>
</dbReference>
<gene>
    <name evidence="2" type="ORF">CIMIT_02560</name>
    <name evidence="3" type="ORF">SAMEA4535761_00578</name>
</gene>
<keyword evidence="3" id="KW-0808">Transferase</keyword>
<dbReference type="PROSITE" id="PS51186">
    <property type="entry name" value="GNAT"/>
    <property type="match status" value="1"/>
</dbReference>